<evidence type="ECO:0000313" key="2">
    <source>
        <dbReference type="EMBL" id="AXU41629.1"/>
    </source>
</evidence>
<proteinExistence type="predicted"/>
<organism evidence="2 3">
    <name type="scientific">Spodoptera eridania nucleopolyhedrovirus</name>
    <dbReference type="NCBI Taxonomy" id="2315721"/>
    <lineage>
        <taxon>Viruses</taxon>
        <taxon>Viruses incertae sedis</taxon>
        <taxon>Naldaviricetes</taxon>
        <taxon>Lefavirales</taxon>
        <taxon>Baculoviridae</taxon>
        <taxon>Alphabaculovirus</taxon>
        <taxon>Alphabaculovirus speridaniae</taxon>
    </lineage>
</organism>
<dbReference type="Proteomes" id="UP000503448">
    <property type="component" value="Segment"/>
</dbReference>
<name>A0A346TPW9_9ABAC</name>
<evidence type="ECO:0000313" key="3">
    <source>
        <dbReference type="Proteomes" id="UP000503448"/>
    </source>
</evidence>
<dbReference type="KEGG" id="vg:65102279"/>
<dbReference type="GeneID" id="65102279"/>
<dbReference type="EMBL" id="MH320559">
    <property type="protein sequence ID" value="AXU41629.1"/>
    <property type="molecule type" value="Genomic_DNA"/>
</dbReference>
<evidence type="ECO:0000256" key="1">
    <source>
        <dbReference type="SAM" id="MobiDB-lite"/>
    </source>
</evidence>
<protein>
    <submittedName>
        <fullName evidence="2">ORF31</fullName>
    </submittedName>
</protein>
<accession>A0A346TPW9</accession>
<sequence length="202" mass="23632">MHIDKFALSVTRMYDKIESLTSALTDLRHFIETHVSERDYVGLGYTSRDKFVDDVVDAVVYLHLRNEKIKSKINCSDDGETFNSFASRRVVNINQYKCKNCGTVNNFCTTIHENLSNFNEDDHDGDDDSKNSDDDDSDDDSEDDTKNRSQVRRNAILFISKWTIFKLVTELILWARCWFWGYCEKPWYILWNAKNKILNTGK</sequence>
<feature type="compositionally biased region" description="Acidic residues" evidence="1">
    <location>
        <begin position="119"/>
        <end position="143"/>
    </location>
</feature>
<dbReference type="Pfam" id="PF03804">
    <property type="entry name" value="DUF325"/>
    <property type="match status" value="1"/>
</dbReference>
<dbReference type="RefSeq" id="YP_010087032.1">
    <property type="nucleotide sequence ID" value="NC_055502.1"/>
</dbReference>
<feature type="region of interest" description="Disordered" evidence="1">
    <location>
        <begin position="119"/>
        <end position="146"/>
    </location>
</feature>
<dbReference type="InterPro" id="IPR003225">
    <property type="entry name" value="DUF325"/>
</dbReference>
<reference evidence="2 3" key="1">
    <citation type="submission" date="2018-05" db="EMBL/GenBank/DDBJ databases">
        <title>The complete genome sequence of an alphabaculovirus isolated from the southern armyworm, Spodoptera eridania.</title>
        <authorList>
            <person name="Harrison R.L."/>
            <person name="Rowley D.L."/>
        </authorList>
    </citation>
    <scope>NUCLEOTIDE SEQUENCE [LARGE SCALE GENOMIC DNA]</scope>
    <source>
        <strain evidence="2">251</strain>
    </source>
</reference>
<keyword evidence="3" id="KW-1185">Reference proteome</keyword>